<keyword evidence="1" id="KW-1133">Transmembrane helix</keyword>
<dbReference type="Proteomes" id="UP000688137">
    <property type="component" value="Unassembled WGS sequence"/>
</dbReference>
<evidence type="ECO:0000256" key="1">
    <source>
        <dbReference type="SAM" id="Phobius"/>
    </source>
</evidence>
<keyword evidence="1" id="KW-0812">Transmembrane</keyword>
<keyword evidence="3" id="KW-1185">Reference proteome</keyword>
<evidence type="ECO:0000313" key="3">
    <source>
        <dbReference type="Proteomes" id="UP000688137"/>
    </source>
</evidence>
<keyword evidence="1" id="KW-0472">Membrane</keyword>
<proteinExistence type="predicted"/>
<dbReference type="EMBL" id="CAJJDM010000029">
    <property type="protein sequence ID" value="CAD8060659.1"/>
    <property type="molecule type" value="Genomic_DNA"/>
</dbReference>
<sequence length="127" mass="15116">MKIQHLLIQLLIFTTVQTICIQLLFDPWSQERFERMSRENARLFNPLLQILNRIDFIREAISILGILSSLMYLFGSKFFGQMTILWLVFYWVIFFNFNILRSERFFAYVLPGTFGICAFSNTLLKTL</sequence>
<organism evidence="2 3">
    <name type="scientific">Paramecium primaurelia</name>
    <dbReference type="NCBI Taxonomy" id="5886"/>
    <lineage>
        <taxon>Eukaryota</taxon>
        <taxon>Sar</taxon>
        <taxon>Alveolata</taxon>
        <taxon>Ciliophora</taxon>
        <taxon>Intramacronucleata</taxon>
        <taxon>Oligohymenophorea</taxon>
        <taxon>Peniculida</taxon>
        <taxon>Parameciidae</taxon>
        <taxon>Paramecium</taxon>
    </lineage>
</organism>
<feature type="transmembrane region" description="Helical" evidence="1">
    <location>
        <begin position="82"/>
        <end position="99"/>
    </location>
</feature>
<dbReference type="AlphaFoldDB" id="A0A8S1KYS4"/>
<name>A0A8S1KYS4_PARPR</name>
<comment type="caution">
    <text evidence="2">The sequence shown here is derived from an EMBL/GenBank/DDBJ whole genome shotgun (WGS) entry which is preliminary data.</text>
</comment>
<protein>
    <submittedName>
        <fullName evidence="2">Uncharacterized protein</fullName>
    </submittedName>
</protein>
<evidence type="ECO:0000313" key="2">
    <source>
        <dbReference type="EMBL" id="CAD8060659.1"/>
    </source>
</evidence>
<feature type="transmembrane region" description="Helical" evidence="1">
    <location>
        <begin position="105"/>
        <end position="124"/>
    </location>
</feature>
<gene>
    <name evidence="2" type="ORF">PPRIM_AZ9-3.1.T0300246</name>
</gene>
<accession>A0A8S1KYS4</accession>
<dbReference type="OMA" id="TTVQTIC"/>
<reference evidence="2" key="1">
    <citation type="submission" date="2021-01" db="EMBL/GenBank/DDBJ databases">
        <authorList>
            <consortium name="Genoscope - CEA"/>
            <person name="William W."/>
        </authorList>
    </citation>
    <scope>NUCLEOTIDE SEQUENCE</scope>
</reference>